<name>A0A8R1TZH2_ONCVO</name>
<dbReference type="Proteomes" id="UP000024404">
    <property type="component" value="Unassembled WGS sequence"/>
</dbReference>
<evidence type="ECO:0000313" key="3">
    <source>
        <dbReference type="EnsemblMetazoa" id="OVOC7060.1"/>
    </source>
</evidence>
<dbReference type="OMA" id="NFESKWI"/>
<evidence type="ECO:0000313" key="4">
    <source>
        <dbReference type="Proteomes" id="UP000024404"/>
    </source>
</evidence>
<evidence type="ECO:0000256" key="1">
    <source>
        <dbReference type="SAM" id="MobiDB-lite"/>
    </source>
</evidence>
<feature type="compositionally biased region" description="Polar residues" evidence="1">
    <location>
        <begin position="42"/>
        <end position="52"/>
    </location>
</feature>
<feature type="region of interest" description="Disordered" evidence="1">
    <location>
        <begin position="590"/>
        <end position="624"/>
    </location>
</feature>
<feature type="transmembrane region" description="Helical" evidence="2">
    <location>
        <begin position="202"/>
        <end position="222"/>
    </location>
</feature>
<dbReference type="EnsemblMetazoa" id="OVOC7060.1">
    <property type="protein sequence ID" value="OVOC7060.1"/>
    <property type="gene ID" value="WBGene00243869"/>
</dbReference>
<keyword evidence="2" id="KW-0812">Transmembrane</keyword>
<dbReference type="EMBL" id="CMVM020000187">
    <property type="status" value="NOT_ANNOTATED_CDS"/>
    <property type="molecule type" value="Genomic_DNA"/>
</dbReference>
<dbReference type="AlphaFoldDB" id="A0A8R1TZH2"/>
<feature type="compositionally biased region" description="Low complexity" evidence="1">
    <location>
        <begin position="590"/>
        <end position="609"/>
    </location>
</feature>
<keyword evidence="4" id="KW-1185">Reference proteome</keyword>
<feature type="region of interest" description="Disordered" evidence="1">
    <location>
        <begin position="661"/>
        <end position="687"/>
    </location>
</feature>
<accession>A0A8R1TZH2</accession>
<protein>
    <submittedName>
        <fullName evidence="3">Uncharacterized protein</fullName>
    </submittedName>
</protein>
<organism evidence="3 4">
    <name type="scientific">Onchocerca volvulus</name>
    <dbReference type="NCBI Taxonomy" id="6282"/>
    <lineage>
        <taxon>Eukaryota</taxon>
        <taxon>Metazoa</taxon>
        <taxon>Ecdysozoa</taxon>
        <taxon>Nematoda</taxon>
        <taxon>Chromadorea</taxon>
        <taxon>Rhabditida</taxon>
        <taxon>Spirurina</taxon>
        <taxon>Spiruromorpha</taxon>
        <taxon>Filarioidea</taxon>
        <taxon>Onchocercidae</taxon>
        <taxon>Onchocerca</taxon>
    </lineage>
</organism>
<keyword evidence="2" id="KW-0472">Membrane</keyword>
<keyword evidence="2" id="KW-1133">Transmembrane helix</keyword>
<feature type="compositionally biased region" description="Polar residues" evidence="1">
    <location>
        <begin position="669"/>
        <end position="687"/>
    </location>
</feature>
<evidence type="ECO:0000256" key="2">
    <source>
        <dbReference type="SAM" id="Phobius"/>
    </source>
</evidence>
<feature type="region of interest" description="Disordered" evidence="1">
    <location>
        <begin position="21"/>
        <end position="55"/>
    </location>
</feature>
<reference evidence="3" key="2">
    <citation type="submission" date="2022-06" db="UniProtKB">
        <authorList>
            <consortium name="EnsemblMetazoa"/>
        </authorList>
    </citation>
    <scope>IDENTIFICATION</scope>
</reference>
<proteinExistence type="predicted"/>
<sequence>MKFVQKFMQIRRSRSYFQQLDAEPRSAGNPSAIFPGGPPPSYRSSTNADDSITFSSTESSTVAATAKSTKRRNSWTNLIENNENLCKNDLSYYTEPLCISTATTTTTNHANIVMPACITWTEGIYQTCQSLEKYNLNGRYAKHFTPFYILNSAGDPIAISKLELTNSLCKLNGGGEFSAGFTKRDRMNELKQCFQNPKNKSYAFISFLLIITCCTLASILFFHKELFPQRRIAIIDSTLKNNGKNLICFMMNMNISTMPDRYALEIGAQNAFKRTEQIHGWEEAWNFLPTSYFGNSSTLFDPPISECDGARWILLNYTKSDQKGQKCSDCYDFCLPELGIERDYLRAETFLNIIRRNCFYLFVPEWRSFAAAYSGKQNQNNFEQFYYQGLGRTNNGNNSGNYGNHFNEIQNVIDGIAHPITSDQYRNFESKWISLQKIPQQISNPTNQAMDQMSSNIASNAQNSPSNAAQSIFENRNYQQQNAEDSYTGNMPSTIHSNFNLNNKNNDFNNDQIRNGFENAKSDLSNNNDRMKPLLLMPPPSYPIQVKQSLDHANSHTYQNFGGGSVRQQNAAFENINNIGQFALPTKYNGQPNSLSGQLSSGQMSDGLSNRMNIDSKDSQSKSIYDQSIMNMSSYGESISKQSNYYTSQPGIDIYMQQAAANPRRNDQDNGSGIQQSANDQGWITVG</sequence>
<reference evidence="4" key="1">
    <citation type="submission" date="2013-10" db="EMBL/GenBank/DDBJ databases">
        <title>Genome sequencing of Onchocerca volvulus.</title>
        <authorList>
            <person name="Cotton J."/>
            <person name="Tsai J."/>
            <person name="Stanley E."/>
            <person name="Tracey A."/>
            <person name="Holroyd N."/>
            <person name="Lustigman S."/>
            <person name="Berriman M."/>
        </authorList>
    </citation>
    <scope>NUCLEOTIDE SEQUENCE</scope>
</reference>